<dbReference type="GO" id="GO:0005829">
    <property type="term" value="C:cytosol"/>
    <property type="evidence" value="ECO:0007669"/>
    <property type="project" value="TreeGrafter"/>
</dbReference>
<keyword evidence="2 6" id="KW-0698">rRNA processing</keyword>
<evidence type="ECO:0000256" key="3">
    <source>
        <dbReference type="ARBA" id="ARBA00022603"/>
    </source>
</evidence>
<dbReference type="EC" id="2.1.1.170" evidence="6"/>
<comment type="subcellular location">
    <subcellularLocation>
        <location evidence="6">Cytoplasm</location>
    </subcellularLocation>
</comment>
<dbReference type="InterPro" id="IPR003682">
    <property type="entry name" value="rRNA_ssu_MeTfrase_G"/>
</dbReference>
<accession>A0A6L6JAY5</accession>
<dbReference type="Gene3D" id="3.40.50.150">
    <property type="entry name" value="Vaccinia Virus protein VP39"/>
    <property type="match status" value="1"/>
</dbReference>
<name>A0A6L6JAY5_9RHOB</name>
<comment type="similarity">
    <text evidence="6">Belongs to the methyltransferase superfamily. RNA methyltransferase RsmG family.</text>
</comment>
<feature type="binding site" evidence="6">
    <location>
        <begin position="112"/>
        <end position="113"/>
    </location>
    <ligand>
        <name>S-adenosyl-L-methionine</name>
        <dbReference type="ChEBI" id="CHEBI:59789"/>
    </ligand>
</feature>
<evidence type="ECO:0000256" key="2">
    <source>
        <dbReference type="ARBA" id="ARBA00022552"/>
    </source>
</evidence>
<dbReference type="EMBL" id="WMIE01000005">
    <property type="protein sequence ID" value="MTH78288.1"/>
    <property type="molecule type" value="Genomic_DNA"/>
</dbReference>
<evidence type="ECO:0000256" key="5">
    <source>
        <dbReference type="ARBA" id="ARBA00022691"/>
    </source>
</evidence>
<dbReference type="OrthoDB" id="9808773at2"/>
<keyword evidence="4 6" id="KW-0808">Transferase</keyword>
<evidence type="ECO:0000256" key="1">
    <source>
        <dbReference type="ARBA" id="ARBA00022490"/>
    </source>
</evidence>
<evidence type="ECO:0000256" key="4">
    <source>
        <dbReference type="ARBA" id="ARBA00022679"/>
    </source>
</evidence>
<dbReference type="InterPro" id="IPR029063">
    <property type="entry name" value="SAM-dependent_MTases_sf"/>
</dbReference>
<dbReference type="HAMAP" id="MF_00074">
    <property type="entry name" value="16SrRNA_methyltr_G"/>
    <property type="match status" value="1"/>
</dbReference>
<dbReference type="GO" id="GO:0070043">
    <property type="term" value="F:rRNA (guanine-N7-)-methyltransferase activity"/>
    <property type="evidence" value="ECO:0007669"/>
    <property type="project" value="UniProtKB-UniRule"/>
</dbReference>
<feature type="binding site" evidence="6">
    <location>
        <position position="61"/>
    </location>
    <ligand>
        <name>S-adenosyl-L-methionine</name>
        <dbReference type="ChEBI" id="CHEBI:59789"/>
    </ligand>
</feature>
<comment type="catalytic activity">
    <reaction evidence="6">
        <text>guanosine(527) in 16S rRNA + S-adenosyl-L-methionine = N(7)-methylguanosine(527) in 16S rRNA + S-adenosyl-L-homocysteine</text>
        <dbReference type="Rhea" id="RHEA:42732"/>
        <dbReference type="Rhea" id="RHEA-COMP:10209"/>
        <dbReference type="Rhea" id="RHEA-COMP:10210"/>
        <dbReference type="ChEBI" id="CHEBI:57856"/>
        <dbReference type="ChEBI" id="CHEBI:59789"/>
        <dbReference type="ChEBI" id="CHEBI:74269"/>
        <dbReference type="ChEBI" id="CHEBI:74480"/>
        <dbReference type="EC" id="2.1.1.170"/>
    </reaction>
</comment>
<dbReference type="PANTHER" id="PTHR31760">
    <property type="entry name" value="S-ADENOSYL-L-METHIONINE-DEPENDENT METHYLTRANSFERASES SUPERFAMILY PROTEIN"/>
    <property type="match status" value="1"/>
</dbReference>
<evidence type="ECO:0000313" key="8">
    <source>
        <dbReference type="Proteomes" id="UP000478183"/>
    </source>
</evidence>
<dbReference type="NCBIfam" id="TIGR00138">
    <property type="entry name" value="rsmG_gidB"/>
    <property type="match status" value="1"/>
</dbReference>
<feature type="binding site" evidence="6">
    <location>
        <position position="126"/>
    </location>
    <ligand>
        <name>S-adenosyl-L-methionine</name>
        <dbReference type="ChEBI" id="CHEBI:59789"/>
    </ligand>
</feature>
<dbReference type="AlphaFoldDB" id="A0A6L6JAY5"/>
<dbReference type="RefSeq" id="WP_155095635.1">
    <property type="nucleotide sequence ID" value="NZ_WMIE01000005.1"/>
</dbReference>
<evidence type="ECO:0000256" key="6">
    <source>
        <dbReference type="HAMAP-Rule" id="MF_00074"/>
    </source>
</evidence>
<organism evidence="7 8">
    <name type="scientific">Paracoccus aestuariivivens</name>
    <dbReference type="NCBI Taxonomy" id="1820333"/>
    <lineage>
        <taxon>Bacteria</taxon>
        <taxon>Pseudomonadati</taxon>
        <taxon>Pseudomonadota</taxon>
        <taxon>Alphaproteobacteria</taxon>
        <taxon>Rhodobacterales</taxon>
        <taxon>Paracoccaceae</taxon>
        <taxon>Paracoccus</taxon>
    </lineage>
</organism>
<evidence type="ECO:0000313" key="7">
    <source>
        <dbReference type="EMBL" id="MTH78288.1"/>
    </source>
</evidence>
<keyword evidence="5 6" id="KW-0949">S-adenosyl-L-methionine</keyword>
<sequence>MIVSRETESLEKYAELIRKWNPAINLVATSTLRDLKNRHIADCQELARLAASADGKWVDLGSGGGLPGLIVAIFRPELSVGLLESDKRKSSFLRNAARELNLQNVIVYTDRIEKIAPLLANSISARALAPLPLLLSYVDRHLALGGKAWLMKGRNWQSEVQAARADWNFEVISHPSATDPDAAILEISELRHV</sequence>
<protein>
    <recommendedName>
        <fullName evidence="6">Ribosomal RNA small subunit methyltransferase G</fullName>
        <ecNumber evidence="6">2.1.1.170</ecNumber>
    </recommendedName>
    <alternativeName>
        <fullName evidence="6">16S rRNA 7-methylguanosine methyltransferase</fullName>
        <shortName evidence="6">16S rRNA m7G methyltransferase</shortName>
    </alternativeName>
</protein>
<dbReference type="Pfam" id="PF02527">
    <property type="entry name" value="GidB"/>
    <property type="match status" value="1"/>
</dbReference>
<dbReference type="PIRSF" id="PIRSF003078">
    <property type="entry name" value="GidB"/>
    <property type="match status" value="1"/>
</dbReference>
<dbReference type="Proteomes" id="UP000478183">
    <property type="component" value="Unassembled WGS sequence"/>
</dbReference>
<reference evidence="7 8" key="1">
    <citation type="submission" date="2019-11" db="EMBL/GenBank/DDBJ databases">
        <authorList>
            <person name="Dong K."/>
        </authorList>
    </citation>
    <scope>NUCLEOTIDE SEQUENCE [LARGE SCALE GENOMIC DNA]</scope>
    <source>
        <strain evidence="7 8">NBRC 111993</strain>
    </source>
</reference>
<proteinExistence type="inferred from homology"/>
<keyword evidence="3 6" id="KW-0489">Methyltransferase</keyword>
<keyword evidence="8" id="KW-1185">Reference proteome</keyword>
<comment type="caution">
    <text evidence="6">Lacks conserved residue(s) required for the propagation of feature annotation.</text>
</comment>
<gene>
    <name evidence="6 7" type="primary">rsmG</name>
    <name evidence="7" type="ORF">GL286_11145</name>
</gene>
<keyword evidence="1 6" id="KW-0963">Cytoplasm</keyword>
<comment type="function">
    <text evidence="6">Specifically methylates the N7 position of guanine in position 527 of 16S rRNA.</text>
</comment>
<feature type="binding site" evidence="6">
    <location>
        <position position="66"/>
    </location>
    <ligand>
        <name>S-adenosyl-L-methionine</name>
        <dbReference type="ChEBI" id="CHEBI:59789"/>
    </ligand>
</feature>
<comment type="caution">
    <text evidence="7">The sequence shown here is derived from an EMBL/GenBank/DDBJ whole genome shotgun (WGS) entry which is preliminary data.</text>
</comment>
<dbReference type="SUPFAM" id="SSF53335">
    <property type="entry name" value="S-adenosyl-L-methionine-dependent methyltransferases"/>
    <property type="match status" value="1"/>
</dbReference>
<dbReference type="PANTHER" id="PTHR31760:SF0">
    <property type="entry name" value="S-ADENOSYL-L-METHIONINE-DEPENDENT METHYLTRANSFERASES SUPERFAMILY PROTEIN"/>
    <property type="match status" value="1"/>
</dbReference>